<evidence type="ECO:0000313" key="3">
    <source>
        <dbReference type="Proteomes" id="UP000824988"/>
    </source>
</evidence>
<protein>
    <submittedName>
        <fullName evidence="2">Pilus biosynthesis protein</fullName>
    </submittedName>
</protein>
<reference evidence="2" key="1">
    <citation type="submission" date="2019-06" db="EMBL/GenBank/DDBJ databases">
        <title>Complete genome sequence of Methylogaea oryzae strain JCM16910.</title>
        <authorList>
            <person name="Asakawa S."/>
        </authorList>
    </citation>
    <scope>NUCLEOTIDE SEQUENCE</scope>
    <source>
        <strain evidence="2">E10</strain>
    </source>
</reference>
<gene>
    <name evidence="2" type="ORF">MoryE10_23790</name>
</gene>
<dbReference type="InterPro" id="IPR012902">
    <property type="entry name" value="N_methyl_site"/>
</dbReference>
<evidence type="ECO:0000256" key="1">
    <source>
        <dbReference type="SAM" id="Phobius"/>
    </source>
</evidence>
<dbReference type="RefSeq" id="WP_221047160.1">
    <property type="nucleotide sequence ID" value="NZ_AP019782.1"/>
</dbReference>
<dbReference type="AlphaFoldDB" id="A0A8D5AHS9"/>
<dbReference type="PROSITE" id="PS00409">
    <property type="entry name" value="PROKAR_NTER_METHYL"/>
    <property type="match status" value="1"/>
</dbReference>
<keyword evidence="1" id="KW-0812">Transmembrane</keyword>
<dbReference type="GO" id="GO:0043683">
    <property type="term" value="P:type IV pilus assembly"/>
    <property type="evidence" value="ECO:0007669"/>
    <property type="project" value="InterPro"/>
</dbReference>
<feature type="transmembrane region" description="Helical" evidence="1">
    <location>
        <begin position="12"/>
        <end position="34"/>
    </location>
</feature>
<keyword evidence="1" id="KW-1133">Transmembrane helix</keyword>
<dbReference type="EMBL" id="AP019782">
    <property type="protein sequence ID" value="BBL71773.1"/>
    <property type="molecule type" value="Genomic_DNA"/>
</dbReference>
<dbReference type="Proteomes" id="UP000824988">
    <property type="component" value="Chromosome"/>
</dbReference>
<dbReference type="PANTHER" id="PTHR30093:SF47">
    <property type="entry name" value="TYPE IV PILUS NON-CORE MINOR PILIN PILE"/>
    <property type="match status" value="1"/>
</dbReference>
<proteinExistence type="predicted"/>
<sequence>MKAGKKAQGGFTLIELMVVVTIIVILATIALPGYQDYVRRAARAEAKTTLLEDAQFLERNFTEANRYDKDAAGAAIALPITQSPRTGTAKYTITAVATATTYALTAAPVSGGTMAGDACGAFTLNQLGQKGLSGASQSMDACWNK</sequence>
<keyword evidence="1" id="KW-0472">Membrane</keyword>
<keyword evidence="3" id="KW-1185">Reference proteome</keyword>
<dbReference type="NCBIfam" id="TIGR02532">
    <property type="entry name" value="IV_pilin_GFxxxE"/>
    <property type="match status" value="1"/>
</dbReference>
<evidence type="ECO:0000313" key="2">
    <source>
        <dbReference type="EMBL" id="BBL71773.1"/>
    </source>
</evidence>
<name>A0A8D5AHS9_9GAMM</name>
<dbReference type="KEGG" id="moz:MoryE10_23790"/>
<dbReference type="PANTHER" id="PTHR30093">
    <property type="entry name" value="GENERAL SECRETION PATHWAY PROTEIN G"/>
    <property type="match status" value="1"/>
</dbReference>
<dbReference type="InterPro" id="IPR031982">
    <property type="entry name" value="PilE-like"/>
</dbReference>
<organism evidence="2 3">
    <name type="scientific">Methylogaea oryzae</name>
    <dbReference type="NCBI Taxonomy" id="1295382"/>
    <lineage>
        <taxon>Bacteria</taxon>
        <taxon>Pseudomonadati</taxon>
        <taxon>Pseudomonadota</taxon>
        <taxon>Gammaproteobacteria</taxon>
        <taxon>Methylococcales</taxon>
        <taxon>Methylococcaceae</taxon>
        <taxon>Methylogaea</taxon>
    </lineage>
</organism>
<dbReference type="Pfam" id="PF07963">
    <property type="entry name" value="N_methyl"/>
    <property type="match status" value="1"/>
</dbReference>
<accession>A0A8D5AHS9</accession>
<dbReference type="Pfam" id="PF16732">
    <property type="entry name" value="ComP_DUS"/>
    <property type="match status" value="1"/>
</dbReference>